<dbReference type="Gene3D" id="3.40.630.30">
    <property type="match status" value="1"/>
</dbReference>
<sequence length="240" mass="27269">MFRKNGILFRKIEPEDVEALVKFMMENLPKTSSICRALQFEQEDYEAMYIPRIAESIPSNISVLAIDESIGEIVGYHLDNYYYRDPAKNPPNKPKKTAKAQILASLSESLRNEFWKVCPPEVQCVVRGESSCTRKDYQRRGIGETFIQMMLDDSSSDKKVSGGMAASTSLPNQVLCRKIGFLDMAEVSYKELFEANGIPFEGAFKDGTTKCVLQFRPNSDELQKKTLLRLKEREVAKSKL</sequence>
<evidence type="ECO:0008006" key="3">
    <source>
        <dbReference type="Google" id="ProtNLM"/>
    </source>
</evidence>
<evidence type="ECO:0000313" key="2">
    <source>
        <dbReference type="Proteomes" id="UP001175271"/>
    </source>
</evidence>
<dbReference type="AlphaFoldDB" id="A0AA39LKZ0"/>
<accession>A0AA39LKZ0</accession>
<dbReference type="Proteomes" id="UP001175271">
    <property type="component" value="Unassembled WGS sequence"/>
</dbReference>
<dbReference type="PANTHER" id="PTHR20905">
    <property type="entry name" value="N-ACETYLTRANSFERASE-RELATED"/>
    <property type="match status" value="1"/>
</dbReference>
<gene>
    <name evidence="1" type="ORF">QR680_015507</name>
</gene>
<name>A0AA39LKZ0_9BILA</name>
<proteinExistence type="predicted"/>
<comment type="caution">
    <text evidence="1">The sequence shown here is derived from an EMBL/GenBank/DDBJ whole genome shotgun (WGS) entry which is preliminary data.</text>
</comment>
<protein>
    <recommendedName>
        <fullName evidence="3">N-acetyltransferase domain-containing protein</fullName>
    </recommendedName>
</protein>
<reference evidence="1" key="1">
    <citation type="submission" date="2023-06" db="EMBL/GenBank/DDBJ databases">
        <title>Genomic analysis of the entomopathogenic nematode Steinernema hermaphroditum.</title>
        <authorList>
            <person name="Schwarz E.M."/>
            <person name="Heppert J.K."/>
            <person name="Baniya A."/>
            <person name="Schwartz H.T."/>
            <person name="Tan C.-H."/>
            <person name="Antoshechkin I."/>
            <person name="Sternberg P.W."/>
            <person name="Goodrich-Blair H."/>
            <person name="Dillman A.R."/>
        </authorList>
    </citation>
    <scope>NUCLEOTIDE SEQUENCE</scope>
    <source>
        <strain evidence="1">PS9179</strain>
        <tissue evidence="1">Whole animal</tissue>
    </source>
</reference>
<dbReference type="PANTHER" id="PTHR20905:SF30">
    <property type="entry name" value="N-ACETYLTRANSFERASE DOMAIN-CONTAINING PROTEIN"/>
    <property type="match status" value="1"/>
</dbReference>
<dbReference type="EMBL" id="JAUCMV010000004">
    <property type="protein sequence ID" value="KAK0400894.1"/>
    <property type="molecule type" value="Genomic_DNA"/>
</dbReference>
<evidence type="ECO:0000313" key="1">
    <source>
        <dbReference type="EMBL" id="KAK0400894.1"/>
    </source>
</evidence>
<dbReference type="GO" id="GO:0008080">
    <property type="term" value="F:N-acetyltransferase activity"/>
    <property type="evidence" value="ECO:0007669"/>
    <property type="project" value="TreeGrafter"/>
</dbReference>
<dbReference type="SUPFAM" id="SSF55729">
    <property type="entry name" value="Acyl-CoA N-acyltransferases (Nat)"/>
    <property type="match status" value="1"/>
</dbReference>
<keyword evidence="2" id="KW-1185">Reference proteome</keyword>
<dbReference type="InterPro" id="IPR016181">
    <property type="entry name" value="Acyl_CoA_acyltransferase"/>
</dbReference>
<organism evidence="1 2">
    <name type="scientific">Steinernema hermaphroditum</name>
    <dbReference type="NCBI Taxonomy" id="289476"/>
    <lineage>
        <taxon>Eukaryota</taxon>
        <taxon>Metazoa</taxon>
        <taxon>Ecdysozoa</taxon>
        <taxon>Nematoda</taxon>
        <taxon>Chromadorea</taxon>
        <taxon>Rhabditida</taxon>
        <taxon>Tylenchina</taxon>
        <taxon>Panagrolaimomorpha</taxon>
        <taxon>Strongyloidoidea</taxon>
        <taxon>Steinernematidae</taxon>
        <taxon>Steinernema</taxon>
    </lineage>
</organism>